<dbReference type="RefSeq" id="WP_022426063.1">
    <property type="nucleotide sequence ID" value="NZ_CAKXSV010000020.1"/>
</dbReference>
<protein>
    <submittedName>
        <fullName evidence="2">Uncharacterized protein</fullName>
    </submittedName>
</protein>
<name>A0A6L8T8Q4_9FIRM</name>
<evidence type="ECO:0000313" key="4">
    <source>
        <dbReference type="Proteomes" id="UP000452293"/>
    </source>
</evidence>
<dbReference type="Proteomes" id="UP000452293">
    <property type="component" value="Unassembled WGS sequence"/>
</dbReference>
<evidence type="ECO:0000256" key="1">
    <source>
        <dbReference type="SAM" id="SignalP"/>
    </source>
</evidence>
<dbReference type="Proteomes" id="UP000473323">
    <property type="component" value="Unassembled WGS sequence"/>
</dbReference>
<gene>
    <name evidence="2" type="ORF">GT694_00765</name>
    <name evidence="3" type="ORF">GT718_07720</name>
</gene>
<dbReference type="AlphaFoldDB" id="A0A6L8T8Q4"/>
<keyword evidence="1" id="KW-0732">Signal</keyword>
<sequence>MKKKLKKSLIILLSVIMIFSLPISASAATRKDVTKTYRKSVTKMLEGFDSYFAYCCGRRQYFKFDDYARTTMVTMKNYNLWEKNISYVKKKIQPQLKLYFNTSTVKFTKFTKYGIPRNPSYLLCNKNGKIVYTGGNWGEDSPNGVVKKIMKTGSKTYEVTYNLYFYNWMTKKNYGYMGTYKIYLKKANNKNGFIITNIKQTVNKKNSL</sequence>
<proteinExistence type="predicted"/>
<comment type="caution">
    <text evidence="2">The sequence shown here is derived from an EMBL/GenBank/DDBJ whole genome shotgun (WGS) entry which is preliminary data.</text>
</comment>
<evidence type="ECO:0000313" key="3">
    <source>
        <dbReference type="EMBL" id="MZL77251.1"/>
    </source>
</evidence>
<evidence type="ECO:0000313" key="2">
    <source>
        <dbReference type="EMBL" id="MZL60605.1"/>
    </source>
</evidence>
<keyword evidence="4" id="KW-1185">Reference proteome</keyword>
<feature type="chain" id="PRO_5026684970" evidence="1">
    <location>
        <begin position="28"/>
        <end position="208"/>
    </location>
</feature>
<evidence type="ECO:0000313" key="5">
    <source>
        <dbReference type="Proteomes" id="UP000473323"/>
    </source>
</evidence>
<reference evidence="4 5" key="1">
    <citation type="journal article" date="2019" name="Nat. Med.">
        <title>A library of human gut bacterial isolates paired with longitudinal multiomics data enables mechanistic microbiome research.</title>
        <authorList>
            <person name="Poyet M."/>
            <person name="Groussin M."/>
            <person name="Gibbons S.M."/>
            <person name="Avila-Pacheco J."/>
            <person name="Jiang X."/>
            <person name="Kearney S.M."/>
            <person name="Perrotta A.R."/>
            <person name="Berdy B."/>
            <person name="Zhao S."/>
            <person name="Lieberman T.D."/>
            <person name="Swanson P.K."/>
            <person name="Smith M."/>
            <person name="Roesemann S."/>
            <person name="Alexander J.E."/>
            <person name="Rich S.A."/>
            <person name="Livny J."/>
            <person name="Vlamakis H."/>
            <person name="Clish C."/>
            <person name="Bullock K."/>
            <person name="Deik A."/>
            <person name="Scott J."/>
            <person name="Pierce K.A."/>
            <person name="Xavier R.J."/>
            <person name="Alm E.J."/>
        </authorList>
    </citation>
    <scope>NUCLEOTIDE SEQUENCE [LARGE SCALE GENOMIC DNA]</scope>
    <source>
        <strain evidence="3 4">BIOML-A1</strain>
        <strain evidence="2 5">BIOML-A4</strain>
    </source>
</reference>
<dbReference type="EMBL" id="WWVT01000001">
    <property type="protein sequence ID" value="MZL60605.1"/>
    <property type="molecule type" value="Genomic_DNA"/>
</dbReference>
<dbReference type="EMBL" id="WWVW01000012">
    <property type="protein sequence ID" value="MZL77251.1"/>
    <property type="molecule type" value="Genomic_DNA"/>
</dbReference>
<accession>A0A6L8T8Q4</accession>
<organism evidence="2 5">
    <name type="scientific">Blautia massiliensis</name>
    <name type="common">ex Durand et al. 2017</name>
    <dbReference type="NCBI Taxonomy" id="1737424"/>
    <lineage>
        <taxon>Bacteria</taxon>
        <taxon>Bacillati</taxon>
        <taxon>Bacillota</taxon>
        <taxon>Clostridia</taxon>
        <taxon>Lachnospirales</taxon>
        <taxon>Lachnospiraceae</taxon>
        <taxon>Blautia</taxon>
    </lineage>
</organism>
<feature type="signal peptide" evidence="1">
    <location>
        <begin position="1"/>
        <end position="27"/>
    </location>
</feature>